<dbReference type="OrthoDB" id="10069349at2759"/>
<comment type="caution">
    <text evidence="2">The sequence shown here is derived from an EMBL/GenBank/DDBJ whole genome shotgun (WGS) entry which is preliminary data.</text>
</comment>
<dbReference type="Proteomes" id="UP000266188">
    <property type="component" value="Unassembled WGS sequence"/>
</dbReference>
<dbReference type="EMBL" id="MVGC01000256">
    <property type="protein sequence ID" value="RJE21041.1"/>
    <property type="molecule type" value="Genomic_DNA"/>
</dbReference>
<name>A0A3A2ZVI9_9EURO</name>
<accession>A0A3A2ZVI9</accession>
<evidence type="ECO:0000313" key="3">
    <source>
        <dbReference type="Proteomes" id="UP000266188"/>
    </source>
</evidence>
<feature type="region of interest" description="Disordered" evidence="1">
    <location>
        <begin position="19"/>
        <end position="147"/>
    </location>
</feature>
<gene>
    <name evidence="2" type="ORF">PHISCL_06612</name>
</gene>
<keyword evidence="3" id="KW-1185">Reference proteome</keyword>
<feature type="compositionally biased region" description="Low complexity" evidence="1">
    <location>
        <begin position="79"/>
        <end position="91"/>
    </location>
</feature>
<organism evidence="2 3">
    <name type="scientific">Aspergillus sclerotialis</name>
    <dbReference type="NCBI Taxonomy" id="2070753"/>
    <lineage>
        <taxon>Eukaryota</taxon>
        <taxon>Fungi</taxon>
        <taxon>Dikarya</taxon>
        <taxon>Ascomycota</taxon>
        <taxon>Pezizomycotina</taxon>
        <taxon>Eurotiomycetes</taxon>
        <taxon>Eurotiomycetidae</taxon>
        <taxon>Eurotiales</taxon>
        <taxon>Aspergillaceae</taxon>
        <taxon>Aspergillus</taxon>
        <taxon>Aspergillus subgen. Polypaecilum</taxon>
    </lineage>
</organism>
<dbReference type="AlphaFoldDB" id="A0A3A2ZVI9"/>
<reference evidence="3" key="1">
    <citation type="submission" date="2017-02" db="EMBL/GenBank/DDBJ databases">
        <authorList>
            <person name="Tafer H."/>
            <person name="Lopandic K."/>
        </authorList>
    </citation>
    <scope>NUCLEOTIDE SEQUENCE [LARGE SCALE GENOMIC DNA]</scope>
    <source>
        <strain evidence="3">CBS 366.77</strain>
    </source>
</reference>
<evidence type="ECO:0000256" key="1">
    <source>
        <dbReference type="SAM" id="MobiDB-lite"/>
    </source>
</evidence>
<feature type="compositionally biased region" description="Basic residues" evidence="1">
    <location>
        <begin position="136"/>
        <end position="147"/>
    </location>
</feature>
<evidence type="ECO:0000313" key="2">
    <source>
        <dbReference type="EMBL" id="RJE21041.1"/>
    </source>
</evidence>
<proteinExistence type="predicted"/>
<sequence>MPLDPDIDHQDYPNEVEAMTESEKNIAANEPDSGPQRKSPKLSILNRSANFARPGDELTIFEDPDPFVTHGESFDGKENQSSSAQAKPQSKNQHHSRSALSSTSKPSASTSTSTSTSKKSITNSRTAPSTSSSSSSKRKPRIGIRRL</sequence>
<feature type="compositionally biased region" description="Low complexity" evidence="1">
    <location>
        <begin position="98"/>
        <end position="135"/>
    </location>
</feature>
<protein>
    <submittedName>
        <fullName evidence="2">Uncharacterized protein</fullName>
    </submittedName>
</protein>